<accession>A0A653BQX2</accession>
<proteinExistence type="predicted"/>
<dbReference type="SUPFAM" id="SSF48726">
    <property type="entry name" value="Immunoglobulin"/>
    <property type="match status" value="3"/>
</dbReference>
<dbReference type="AlphaFoldDB" id="A0A653BQX2"/>
<keyword evidence="8" id="KW-1185">Reference proteome</keyword>
<organism evidence="7 8">
    <name type="scientific">Callosobruchus maculatus</name>
    <name type="common">Southern cowpea weevil</name>
    <name type="synonym">Pulse bruchid</name>
    <dbReference type="NCBI Taxonomy" id="64391"/>
    <lineage>
        <taxon>Eukaryota</taxon>
        <taxon>Metazoa</taxon>
        <taxon>Ecdysozoa</taxon>
        <taxon>Arthropoda</taxon>
        <taxon>Hexapoda</taxon>
        <taxon>Insecta</taxon>
        <taxon>Pterygota</taxon>
        <taxon>Neoptera</taxon>
        <taxon>Endopterygota</taxon>
        <taxon>Coleoptera</taxon>
        <taxon>Polyphaga</taxon>
        <taxon>Cucujiformia</taxon>
        <taxon>Chrysomeloidea</taxon>
        <taxon>Chrysomelidae</taxon>
        <taxon>Bruchinae</taxon>
        <taxon>Bruchini</taxon>
        <taxon>Callosobruchus</taxon>
    </lineage>
</organism>
<keyword evidence="4" id="KW-0325">Glycoprotein</keyword>
<reference evidence="7 8" key="1">
    <citation type="submission" date="2019-01" db="EMBL/GenBank/DDBJ databases">
        <authorList>
            <person name="Sayadi A."/>
        </authorList>
    </citation>
    <scope>NUCLEOTIDE SEQUENCE [LARGE SCALE GENOMIC DNA]</scope>
</reference>
<dbReference type="Proteomes" id="UP000410492">
    <property type="component" value="Unassembled WGS sequence"/>
</dbReference>
<dbReference type="Pfam" id="PF08205">
    <property type="entry name" value="C2-set_2"/>
    <property type="match status" value="1"/>
</dbReference>
<dbReference type="GO" id="GO:0050839">
    <property type="term" value="F:cell adhesion molecule binding"/>
    <property type="evidence" value="ECO:0007669"/>
    <property type="project" value="TreeGrafter"/>
</dbReference>
<keyword evidence="5" id="KW-0393">Immunoglobulin domain</keyword>
<dbReference type="PANTHER" id="PTHR11640">
    <property type="entry name" value="NEPHRIN"/>
    <property type="match status" value="1"/>
</dbReference>
<dbReference type="InterPro" id="IPR051275">
    <property type="entry name" value="Cell_adhesion_signaling"/>
</dbReference>
<sequence length="473" mass="51653">MIDNRILDPGNPFIPVKENADLTVSCVVDDGNPKPDLTWEVRLGSLALLDAPELPPDVLNLTETAVEQKVGARSDARLVRVLRAHHNATLTCYVRHVALQKPLNASVLLNVEYPPSFAISREPGFGIPVREGMPVSLKCEVDANPRAPPVWLKDDDEPPVPQSPEGHLNFSEIRREHSGWYKCITKHRLGRFSSIGYFLNVRYDMDVTQQPDFDVSELSSTGRQVEVSLGGAVQLACPPGVTGCWTRVEPGTKRLEPLGASQELRLDNVLYQEGGEYRCVSPTKDATKRLEALRSSLAVQVAVTGRPTVSPTNKSITAVNGQPLTLTMEFCANPPYTKAIWIAKDAKVYKPGDADNRVIAYGVTNTSEPACHQAVLYLPRVTSGDLGEYSLVVRSPLGAAEGSFHLNMTYASGLNEQRDQEEAPQNRPPQPPRFAASAAAAAALSIPVPLFDDVNVIIIITIMITVSSVHYCY</sequence>
<dbReference type="InterPro" id="IPR013783">
    <property type="entry name" value="Ig-like_fold"/>
</dbReference>
<dbReference type="SMART" id="SM00408">
    <property type="entry name" value="IGc2"/>
    <property type="match status" value="2"/>
</dbReference>
<evidence type="ECO:0000256" key="4">
    <source>
        <dbReference type="ARBA" id="ARBA00023180"/>
    </source>
</evidence>
<evidence type="ECO:0000256" key="5">
    <source>
        <dbReference type="ARBA" id="ARBA00023319"/>
    </source>
</evidence>
<dbReference type="InterPro" id="IPR003598">
    <property type="entry name" value="Ig_sub2"/>
</dbReference>
<dbReference type="InterPro" id="IPR007110">
    <property type="entry name" value="Ig-like_dom"/>
</dbReference>
<dbReference type="PROSITE" id="PS50835">
    <property type="entry name" value="IG_LIKE"/>
    <property type="match status" value="3"/>
</dbReference>
<gene>
    <name evidence="7" type="ORF">CALMAC_LOCUS3014</name>
</gene>
<dbReference type="SMART" id="SM00409">
    <property type="entry name" value="IG"/>
    <property type="match status" value="4"/>
</dbReference>
<dbReference type="EMBL" id="CAACVG010003937">
    <property type="protein sequence ID" value="VEN37963.1"/>
    <property type="molecule type" value="Genomic_DNA"/>
</dbReference>
<dbReference type="GO" id="GO:0005911">
    <property type="term" value="C:cell-cell junction"/>
    <property type="evidence" value="ECO:0007669"/>
    <property type="project" value="TreeGrafter"/>
</dbReference>
<dbReference type="OrthoDB" id="9442762at2759"/>
<evidence type="ECO:0000256" key="1">
    <source>
        <dbReference type="ARBA" id="ARBA00004479"/>
    </source>
</evidence>
<feature type="domain" description="Ig-like" evidence="6">
    <location>
        <begin position="115"/>
        <end position="187"/>
    </location>
</feature>
<dbReference type="PANTHER" id="PTHR11640:SF155">
    <property type="entry name" value="IG-LIKE DOMAIN-CONTAINING PROTEIN"/>
    <property type="match status" value="1"/>
</dbReference>
<comment type="subcellular location">
    <subcellularLocation>
        <location evidence="1">Membrane</location>
        <topology evidence="1">Single-pass type I membrane protein</topology>
    </subcellularLocation>
</comment>
<evidence type="ECO:0000313" key="7">
    <source>
        <dbReference type="EMBL" id="VEN37963.1"/>
    </source>
</evidence>
<feature type="domain" description="Ig-like" evidence="6">
    <location>
        <begin position="307"/>
        <end position="409"/>
    </location>
</feature>
<dbReference type="GO" id="GO:0098609">
    <property type="term" value="P:cell-cell adhesion"/>
    <property type="evidence" value="ECO:0007669"/>
    <property type="project" value="TreeGrafter"/>
</dbReference>
<dbReference type="GO" id="GO:0005886">
    <property type="term" value="C:plasma membrane"/>
    <property type="evidence" value="ECO:0007669"/>
    <property type="project" value="TreeGrafter"/>
</dbReference>
<dbReference type="InterPro" id="IPR036179">
    <property type="entry name" value="Ig-like_dom_sf"/>
</dbReference>
<evidence type="ECO:0000259" key="6">
    <source>
        <dbReference type="PROSITE" id="PS50835"/>
    </source>
</evidence>
<evidence type="ECO:0000256" key="3">
    <source>
        <dbReference type="ARBA" id="ARBA00023157"/>
    </source>
</evidence>
<keyword evidence="3" id="KW-1015">Disulfide bond</keyword>
<protein>
    <recommendedName>
        <fullName evidence="6">Ig-like domain-containing protein</fullName>
    </recommendedName>
</protein>
<dbReference type="InterPro" id="IPR003599">
    <property type="entry name" value="Ig_sub"/>
</dbReference>
<dbReference type="Pfam" id="PF13927">
    <property type="entry name" value="Ig_3"/>
    <property type="match status" value="1"/>
</dbReference>
<evidence type="ECO:0000256" key="2">
    <source>
        <dbReference type="ARBA" id="ARBA00023136"/>
    </source>
</evidence>
<name>A0A653BQX2_CALMS</name>
<feature type="domain" description="Ig-like" evidence="6">
    <location>
        <begin position="9"/>
        <end position="104"/>
    </location>
</feature>
<dbReference type="Gene3D" id="2.60.40.10">
    <property type="entry name" value="Immunoglobulins"/>
    <property type="match status" value="3"/>
</dbReference>
<keyword evidence="2" id="KW-0472">Membrane</keyword>
<evidence type="ECO:0000313" key="8">
    <source>
        <dbReference type="Proteomes" id="UP000410492"/>
    </source>
</evidence>
<dbReference type="InterPro" id="IPR013162">
    <property type="entry name" value="CD80_C2-set"/>
</dbReference>